<feature type="transmembrane region" description="Helical" evidence="1">
    <location>
        <begin position="581"/>
        <end position="604"/>
    </location>
</feature>
<dbReference type="PANTHER" id="PTHR10424:SF68">
    <property type="entry name" value="ENDOGENOUS RETROVIRUS GROUP 3 MEMBER 1 ENV POLYPROTEIN"/>
    <property type="match status" value="1"/>
</dbReference>
<organism evidence="3 4">
    <name type="scientific">Naja naja</name>
    <name type="common">Indian cobra</name>
    <dbReference type="NCBI Taxonomy" id="35670"/>
    <lineage>
        <taxon>Eukaryota</taxon>
        <taxon>Metazoa</taxon>
        <taxon>Chordata</taxon>
        <taxon>Craniata</taxon>
        <taxon>Vertebrata</taxon>
        <taxon>Euteleostomi</taxon>
        <taxon>Lepidosauria</taxon>
        <taxon>Squamata</taxon>
        <taxon>Bifurcata</taxon>
        <taxon>Unidentata</taxon>
        <taxon>Episquamata</taxon>
        <taxon>Toxicofera</taxon>
        <taxon>Serpentes</taxon>
        <taxon>Colubroidea</taxon>
        <taxon>Elapidae</taxon>
        <taxon>Elapinae</taxon>
        <taxon>Naja</taxon>
    </lineage>
</organism>
<evidence type="ECO:0000313" key="4">
    <source>
        <dbReference type="Proteomes" id="UP000694559"/>
    </source>
</evidence>
<keyword evidence="2" id="KW-0732">Signal</keyword>
<dbReference type="OrthoDB" id="9909653at2759"/>
<reference evidence="3" key="2">
    <citation type="submission" date="2025-09" db="UniProtKB">
        <authorList>
            <consortium name="Ensembl"/>
        </authorList>
    </citation>
    <scope>IDENTIFICATION</scope>
</reference>
<sequence>MQLSSFPIRSSGFQATVYAPSTHSARMAMSLLVILLLLLPHIPAQNRPGSTLLLFPRVTTNTLIYHIQKPRGCTALQQTCQHNQTMYHLCNTTTGTVCYSPEAPIRLSVTALAGYSSNNLCYLNHTIVLKQGTTPAVIIIDACSAMDKYSYAPCGSQAWRYTYQHNHKYICNPIPCAQYCKKNDGTGADPTTFITMKIDTLYEGQEKSLGWSVYDNLRKLDKNPLQISPKTENLFIELAETIAKQLLIKNCFVCGGTNMGEQWPWEALEASPNVLNNMSAAGNTTSSTRERNTIWSLTTNLIGKNCFTRNGSSPVGHPICMGTWDPSYESWTSPSNLTQPLKFVSPLLSYLNESEPIPWPAPKDMYWICGSFAYEILPANWSGSCVLGWIKPSFFLLPVSSKQTLGVPVYESLGARKRRSGNAFSNFPCKELAAYEESTTWDSERIVCVYGQATWAEDGSWGYRTPIYMLNRIIRLQAVLDLAGERIDKALNTIAEATDQLRTAVYQNWLAMDYLLAKEGGVCGKFNLSNCCLQINEVGKVVKKLTMEIRQLTYNAPQEWKGINLSDLFSSWFPKLPGLQAIVALIGMIALGCLILPCILPIFVRTLTNSLSASRMPCYCNFPVAFE</sequence>
<dbReference type="Proteomes" id="UP000694559">
    <property type="component" value="Unplaced"/>
</dbReference>
<feature type="chain" id="PRO_5034121122" description="Envelope polyprotein" evidence="2">
    <location>
        <begin position="45"/>
        <end position="627"/>
    </location>
</feature>
<keyword evidence="1" id="KW-0812">Transmembrane</keyword>
<feature type="signal peptide" evidence="2">
    <location>
        <begin position="1"/>
        <end position="44"/>
    </location>
</feature>
<accession>A0A8C6XT04</accession>
<dbReference type="PANTHER" id="PTHR10424">
    <property type="entry name" value="VIRAL ENVELOPE PROTEIN"/>
    <property type="match status" value="1"/>
</dbReference>
<dbReference type="AlphaFoldDB" id="A0A8C6XT04"/>
<dbReference type="Ensembl" id="ENSNNAT00000018866.1">
    <property type="protein sequence ID" value="ENSNNAP00000017970.1"/>
    <property type="gene ID" value="ENSNNAG00000011990.1"/>
</dbReference>
<dbReference type="Gene3D" id="1.10.287.210">
    <property type="match status" value="1"/>
</dbReference>
<keyword evidence="4" id="KW-1185">Reference proteome</keyword>
<keyword evidence="1" id="KW-0472">Membrane</keyword>
<evidence type="ECO:0000256" key="2">
    <source>
        <dbReference type="SAM" id="SignalP"/>
    </source>
</evidence>
<evidence type="ECO:0000313" key="3">
    <source>
        <dbReference type="Ensembl" id="ENSNNAP00000017970.1"/>
    </source>
</evidence>
<dbReference type="GeneTree" id="ENSGT00940000165291"/>
<evidence type="ECO:0000256" key="1">
    <source>
        <dbReference type="SAM" id="Phobius"/>
    </source>
</evidence>
<dbReference type="Pfam" id="PF00429">
    <property type="entry name" value="TLV_coat"/>
    <property type="match status" value="1"/>
</dbReference>
<reference evidence="3" key="1">
    <citation type="submission" date="2025-08" db="UniProtKB">
        <authorList>
            <consortium name="Ensembl"/>
        </authorList>
    </citation>
    <scope>IDENTIFICATION</scope>
</reference>
<protein>
    <recommendedName>
        <fullName evidence="5">Envelope polyprotein</fullName>
    </recommendedName>
</protein>
<dbReference type="OMA" id="HSARMAM"/>
<proteinExistence type="predicted"/>
<keyword evidence="1" id="KW-1133">Transmembrane helix</keyword>
<dbReference type="InterPro" id="IPR018154">
    <property type="entry name" value="TLV/ENV_coat_polyprotein"/>
</dbReference>
<evidence type="ECO:0008006" key="5">
    <source>
        <dbReference type="Google" id="ProtNLM"/>
    </source>
</evidence>
<name>A0A8C6XT04_NAJNA</name>
<dbReference type="SUPFAM" id="SSF58069">
    <property type="entry name" value="Virus ectodomain"/>
    <property type="match status" value="1"/>
</dbReference>